<protein>
    <recommendedName>
        <fullName evidence="5">Secreted protein</fullName>
    </recommendedName>
</protein>
<accession>A0AAQ4DRW2</accession>
<feature type="signal peptide" evidence="2">
    <location>
        <begin position="1"/>
        <end position="17"/>
    </location>
</feature>
<name>A0AAQ4DRW2_AMBAM</name>
<organism evidence="3 4">
    <name type="scientific">Amblyomma americanum</name>
    <name type="common">Lone star tick</name>
    <dbReference type="NCBI Taxonomy" id="6943"/>
    <lineage>
        <taxon>Eukaryota</taxon>
        <taxon>Metazoa</taxon>
        <taxon>Ecdysozoa</taxon>
        <taxon>Arthropoda</taxon>
        <taxon>Chelicerata</taxon>
        <taxon>Arachnida</taxon>
        <taxon>Acari</taxon>
        <taxon>Parasitiformes</taxon>
        <taxon>Ixodida</taxon>
        <taxon>Ixodoidea</taxon>
        <taxon>Ixodidae</taxon>
        <taxon>Amblyomminae</taxon>
        <taxon>Amblyomma</taxon>
    </lineage>
</organism>
<dbReference type="EMBL" id="JARKHS020027627">
    <property type="protein sequence ID" value="KAK8765202.1"/>
    <property type="molecule type" value="Genomic_DNA"/>
</dbReference>
<sequence length="94" mass="10166">MVVLAAAWLALASRLLAELGPLELTVEVLPSLRVVSRGAKLGLGFPFELILATSQDLERMSRACRTRQTEETASKSEDSQGSSASGTRERRHSP</sequence>
<evidence type="ECO:0000256" key="2">
    <source>
        <dbReference type="SAM" id="SignalP"/>
    </source>
</evidence>
<evidence type="ECO:0000313" key="3">
    <source>
        <dbReference type="EMBL" id="KAK8765202.1"/>
    </source>
</evidence>
<evidence type="ECO:0000256" key="1">
    <source>
        <dbReference type="SAM" id="MobiDB-lite"/>
    </source>
</evidence>
<feature type="region of interest" description="Disordered" evidence="1">
    <location>
        <begin position="61"/>
        <end position="94"/>
    </location>
</feature>
<feature type="compositionally biased region" description="Basic and acidic residues" evidence="1">
    <location>
        <begin position="61"/>
        <end position="78"/>
    </location>
</feature>
<dbReference type="Proteomes" id="UP001321473">
    <property type="component" value="Unassembled WGS sequence"/>
</dbReference>
<evidence type="ECO:0000313" key="4">
    <source>
        <dbReference type="Proteomes" id="UP001321473"/>
    </source>
</evidence>
<evidence type="ECO:0008006" key="5">
    <source>
        <dbReference type="Google" id="ProtNLM"/>
    </source>
</evidence>
<comment type="caution">
    <text evidence="3">The sequence shown here is derived from an EMBL/GenBank/DDBJ whole genome shotgun (WGS) entry which is preliminary data.</text>
</comment>
<keyword evidence="2" id="KW-0732">Signal</keyword>
<dbReference type="AlphaFoldDB" id="A0AAQ4DRW2"/>
<keyword evidence="4" id="KW-1185">Reference proteome</keyword>
<proteinExistence type="predicted"/>
<reference evidence="3 4" key="1">
    <citation type="journal article" date="2023" name="Arcadia Sci">
        <title>De novo assembly of a long-read Amblyomma americanum tick genome.</title>
        <authorList>
            <person name="Chou S."/>
            <person name="Poskanzer K.E."/>
            <person name="Rollins M."/>
            <person name="Thuy-Boun P.S."/>
        </authorList>
    </citation>
    <scope>NUCLEOTIDE SEQUENCE [LARGE SCALE GENOMIC DNA]</scope>
    <source>
        <strain evidence="3">F_SG_1</strain>
        <tissue evidence="3">Salivary glands</tissue>
    </source>
</reference>
<gene>
    <name evidence="3" type="ORF">V5799_032189</name>
</gene>
<feature type="chain" id="PRO_5042899483" description="Secreted protein" evidence="2">
    <location>
        <begin position="18"/>
        <end position="94"/>
    </location>
</feature>